<dbReference type="EMBL" id="GGEC01059860">
    <property type="protein sequence ID" value="MBX40344.1"/>
    <property type="molecule type" value="Transcribed_RNA"/>
</dbReference>
<feature type="region of interest" description="Disordered" evidence="1">
    <location>
        <begin position="1"/>
        <end position="27"/>
    </location>
</feature>
<protein>
    <submittedName>
        <fullName evidence="2">Uncharacterized protein</fullName>
    </submittedName>
</protein>
<name>A0A2P2NCZ8_RHIMU</name>
<evidence type="ECO:0000256" key="1">
    <source>
        <dbReference type="SAM" id="MobiDB-lite"/>
    </source>
</evidence>
<dbReference type="AlphaFoldDB" id="A0A2P2NCZ8"/>
<accession>A0A2P2NCZ8</accession>
<proteinExistence type="predicted"/>
<evidence type="ECO:0000313" key="2">
    <source>
        <dbReference type="EMBL" id="MBX40344.1"/>
    </source>
</evidence>
<sequence>MSERRIIAHQMNNTSYRPPRISRELKQ</sequence>
<reference evidence="2" key="1">
    <citation type="submission" date="2018-02" db="EMBL/GenBank/DDBJ databases">
        <title>Rhizophora mucronata_Transcriptome.</title>
        <authorList>
            <person name="Meera S.P."/>
            <person name="Sreeshan A."/>
            <person name="Augustine A."/>
        </authorList>
    </citation>
    <scope>NUCLEOTIDE SEQUENCE</scope>
    <source>
        <tissue evidence="2">Leaf</tissue>
    </source>
</reference>
<organism evidence="2">
    <name type="scientific">Rhizophora mucronata</name>
    <name type="common">Asiatic mangrove</name>
    <dbReference type="NCBI Taxonomy" id="61149"/>
    <lineage>
        <taxon>Eukaryota</taxon>
        <taxon>Viridiplantae</taxon>
        <taxon>Streptophyta</taxon>
        <taxon>Embryophyta</taxon>
        <taxon>Tracheophyta</taxon>
        <taxon>Spermatophyta</taxon>
        <taxon>Magnoliopsida</taxon>
        <taxon>eudicotyledons</taxon>
        <taxon>Gunneridae</taxon>
        <taxon>Pentapetalae</taxon>
        <taxon>rosids</taxon>
        <taxon>fabids</taxon>
        <taxon>Malpighiales</taxon>
        <taxon>Rhizophoraceae</taxon>
        <taxon>Rhizophora</taxon>
    </lineage>
</organism>